<evidence type="ECO:0000256" key="4">
    <source>
        <dbReference type="ARBA" id="ARBA00023136"/>
    </source>
</evidence>
<evidence type="ECO:0000256" key="1">
    <source>
        <dbReference type="ARBA" id="ARBA00004141"/>
    </source>
</evidence>
<feature type="transmembrane region" description="Helical" evidence="5">
    <location>
        <begin position="318"/>
        <end position="341"/>
    </location>
</feature>
<organism evidence="7 8">
    <name type="scientific">Corynebacterium imitans</name>
    <dbReference type="NCBI Taxonomy" id="156978"/>
    <lineage>
        <taxon>Bacteria</taxon>
        <taxon>Bacillati</taxon>
        <taxon>Actinomycetota</taxon>
        <taxon>Actinomycetes</taxon>
        <taxon>Mycobacteriales</taxon>
        <taxon>Corynebacteriaceae</taxon>
        <taxon>Corynebacterium</taxon>
    </lineage>
</organism>
<evidence type="ECO:0000259" key="6">
    <source>
        <dbReference type="Pfam" id="PF13515"/>
    </source>
</evidence>
<keyword evidence="4 5" id="KW-0472">Membrane</keyword>
<dbReference type="Proteomes" id="UP000215374">
    <property type="component" value="Chromosome 1"/>
</dbReference>
<evidence type="ECO:0000256" key="5">
    <source>
        <dbReference type="SAM" id="Phobius"/>
    </source>
</evidence>
<feature type="transmembrane region" description="Helical" evidence="5">
    <location>
        <begin position="294"/>
        <end position="312"/>
    </location>
</feature>
<feature type="transmembrane region" description="Helical" evidence="5">
    <location>
        <begin position="69"/>
        <end position="87"/>
    </location>
</feature>
<keyword evidence="2 5" id="KW-0812">Transmembrane</keyword>
<feature type="transmembrane region" description="Helical" evidence="5">
    <location>
        <begin position="20"/>
        <end position="48"/>
    </location>
</feature>
<accession>A0A239Z300</accession>
<sequence length="361" mass="38693">MHHFSPLFHMGPAKRDHIPAFRTALGVAIPMFTLLALGRLDLAIYASFGAFTGVYGRHATRAMRLEHHILAGIALTLSVTLGATIAWFSLSPWILLLVSSVTSSVWATIALATDMKPTGSVFVIFSVAAVGSLDDPVHPLLAFAIAGGAALVCLLLGQLSHLIGEGPGGDVHAPERPNRAPDAGPVPRRRLRVEASRFFFSPLLAGTIGLISVTLIDPLSHFYWAMVAAVAPLVNSRFKVQYYRAIERVLGTLSGIAITGFLLSHSLQGWQIVVWIVVLQYLTEMYVTRNYTIAASFITPTALLMIQTVQAAPVGPMLLARTAETALGALAALTIIAVGYVRTYPSVVRPSRGAKAQSPRQ</sequence>
<keyword evidence="3 5" id="KW-1133">Transmembrane helix</keyword>
<feature type="transmembrane region" description="Helical" evidence="5">
    <location>
        <begin position="140"/>
        <end position="157"/>
    </location>
</feature>
<evidence type="ECO:0000256" key="2">
    <source>
        <dbReference type="ARBA" id="ARBA00022692"/>
    </source>
</evidence>
<evidence type="ECO:0000256" key="3">
    <source>
        <dbReference type="ARBA" id="ARBA00022989"/>
    </source>
</evidence>
<proteinExistence type="predicted"/>
<dbReference type="Pfam" id="PF13515">
    <property type="entry name" value="FUSC_2"/>
    <property type="match status" value="1"/>
</dbReference>
<dbReference type="OrthoDB" id="4989419at2"/>
<evidence type="ECO:0000313" key="8">
    <source>
        <dbReference type="Proteomes" id="UP000215374"/>
    </source>
</evidence>
<evidence type="ECO:0000313" key="7">
    <source>
        <dbReference type="EMBL" id="SNV65243.1"/>
    </source>
</evidence>
<dbReference type="InterPro" id="IPR049453">
    <property type="entry name" value="Memb_transporter_dom"/>
</dbReference>
<dbReference type="GO" id="GO:0016020">
    <property type="term" value="C:membrane"/>
    <property type="evidence" value="ECO:0007669"/>
    <property type="project" value="UniProtKB-SubCell"/>
</dbReference>
<comment type="subcellular location">
    <subcellularLocation>
        <location evidence="1">Membrane</location>
        <topology evidence="1">Multi-pass membrane protein</topology>
    </subcellularLocation>
</comment>
<reference evidence="7 8" key="1">
    <citation type="submission" date="2017-06" db="EMBL/GenBank/DDBJ databases">
        <authorList>
            <consortium name="Pathogen Informatics"/>
        </authorList>
    </citation>
    <scope>NUCLEOTIDE SEQUENCE [LARGE SCALE GENOMIC DNA]</scope>
    <source>
        <strain evidence="7 8">NCTC13015</strain>
    </source>
</reference>
<feature type="transmembrane region" description="Helical" evidence="5">
    <location>
        <begin position="198"/>
        <end position="216"/>
    </location>
</feature>
<dbReference type="RefSeq" id="WP_141757811.1">
    <property type="nucleotide sequence ID" value="NZ_CP009211.1"/>
</dbReference>
<name>A0A239Z300_9CORY</name>
<feature type="domain" description="Integral membrane bound transporter" evidence="6">
    <location>
        <begin position="216"/>
        <end position="334"/>
    </location>
</feature>
<dbReference type="EMBL" id="LT906467">
    <property type="protein sequence ID" value="SNV65243.1"/>
    <property type="molecule type" value="Genomic_DNA"/>
</dbReference>
<dbReference type="AlphaFoldDB" id="A0A239Z300"/>
<protein>
    <recommendedName>
        <fullName evidence="6">Integral membrane bound transporter domain-containing protein</fullName>
    </recommendedName>
</protein>
<gene>
    <name evidence="7" type="ORF">SAMEA4535761_00930</name>
</gene>